<dbReference type="GO" id="GO:0035251">
    <property type="term" value="F:UDP-glucosyltransferase activity"/>
    <property type="evidence" value="ECO:0007669"/>
    <property type="project" value="TreeGrafter"/>
</dbReference>
<organism evidence="3">
    <name type="scientific">Ganoderma boninense</name>
    <dbReference type="NCBI Taxonomy" id="34458"/>
    <lineage>
        <taxon>Eukaryota</taxon>
        <taxon>Fungi</taxon>
        <taxon>Dikarya</taxon>
        <taxon>Basidiomycota</taxon>
        <taxon>Agaricomycotina</taxon>
        <taxon>Agaricomycetes</taxon>
        <taxon>Polyporales</taxon>
        <taxon>Polyporaceae</taxon>
        <taxon>Ganoderma</taxon>
    </lineage>
</organism>
<comment type="similarity">
    <text evidence="1">Belongs to the UDP-glycosyltransferase family.</text>
</comment>
<dbReference type="EC" id="1.1.1.-" evidence="3"/>
<dbReference type="Gene3D" id="3.40.50.2000">
    <property type="entry name" value="Glycogen Phosphorylase B"/>
    <property type="match status" value="2"/>
</dbReference>
<proteinExistence type="inferred from homology"/>
<evidence type="ECO:0000256" key="2">
    <source>
        <dbReference type="ARBA" id="ARBA00022679"/>
    </source>
</evidence>
<gene>
    <name evidence="3" type="primary">P87025</name>
</gene>
<evidence type="ECO:0000313" key="3">
    <source>
        <dbReference type="EMBL" id="VWP02307.1"/>
    </source>
</evidence>
<dbReference type="EMBL" id="LR730103">
    <property type="protein sequence ID" value="VWP02307.1"/>
    <property type="molecule type" value="Genomic_DNA"/>
</dbReference>
<keyword evidence="2" id="KW-0808">Transferase</keyword>
<protein>
    <submittedName>
        <fullName evidence="3">Trihydroxynaphthalene reductase )</fullName>
        <ecNumber evidence="3">1.1.1.-</ecNumber>
    </submittedName>
</protein>
<dbReference type="Pfam" id="PF00201">
    <property type="entry name" value="UDPGT"/>
    <property type="match status" value="1"/>
</dbReference>
<dbReference type="SUPFAM" id="SSF53756">
    <property type="entry name" value="UDP-Glycosyltransferase/glycogen phosphorylase"/>
    <property type="match status" value="1"/>
</dbReference>
<dbReference type="InterPro" id="IPR002213">
    <property type="entry name" value="UDP_glucos_trans"/>
</dbReference>
<keyword evidence="3" id="KW-0560">Oxidoreductase</keyword>
<dbReference type="PANTHER" id="PTHR48047">
    <property type="entry name" value="GLYCOSYLTRANSFERASE"/>
    <property type="match status" value="1"/>
</dbReference>
<sequence length="531" mass="58890">MTTAQTHIVGYPYQAWGHARPLINLFARFVKLRPVTVTLIATNAFYDRVKNELARSFDAGDEELAARIRVIAIGDIQFFFSPEGDEQFKTAWKSIIAEEELVCTKTGSRFAPLPKPKAIIIDFFAVEPFDAIKALSGNTVKVFSWHPGLTYAIFYLFGPEHLGGRGNLLPLIEEKVRQTGRSFAQVAREMVFTPSGKLVRVPGMVPMYDHELHPQLLPVPEEMYSLFPRVYQTFEASDGLFMFTPTSYEPEAVAAAKGWFAETGRPAYAVGPLLPSASKATAAANEQKQSAESSQILEFMDANLKISGEKSLIYISFGSMFWPVGNPDSVWAVLDVIMELKIPFILSHASPFAAKIPDEIQEKVKAYGKGFLSPWTPQQLILDHPVTGWFIAHGGHNGVTEAISAGVPQYGPQPVRYWSRTDVSEMNRIFWPFGGDQPQNAVHIADQLQVGYELLEVRTGAGLNPIYRTGYTPKGTIEAIKAEVRDVLQKAFGEDGAKKRAKLEVLRKAVNGEWEEGGTSRKEAALFLDSL</sequence>
<evidence type="ECO:0000256" key="1">
    <source>
        <dbReference type="ARBA" id="ARBA00009995"/>
    </source>
</evidence>
<dbReference type="AlphaFoldDB" id="A0A5K1K8F6"/>
<name>A0A5K1K8F6_9APHY</name>
<accession>A0A5K1K8F6</accession>
<reference evidence="3" key="1">
    <citation type="submission" date="2019-10" db="EMBL/GenBank/DDBJ databases">
        <authorList>
            <person name="Nor Muhammad N."/>
        </authorList>
    </citation>
    <scope>NUCLEOTIDE SEQUENCE</scope>
</reference>
<dbReference type="GO" id="GO:0016491">
    <property type="term" value="F:oxidoreductase activity"/>
    <property type="evidence" value="ECO:0007669"/>
    <property type="project" value="UniProtKB-KW"/>
</dbReference>